<sequence length="143" mass="15930">MLGAAPTPPRCASLFSPSTRCSRAAFRPPPSPRPASSRTCRIPLRARRHACAWGERETRGREMRRDREEKKSREKKNKRSGTLSSGPHITLLSLLIPSNASTATGPHCGKFLFNPPLNQHNRFNVGPTTPSFINTARRRGIYV</sequence>
<evidence type="ECO:0000313" key="2">
    <source>
        <dbReference type="EMBL" id="BAC84436.1"/>
    </source>
</evidence>
<name>Q7EY35_ORYSJ</name>
<gene>
    <name evidence="2" type="primary">OSJNBa0016A21.120</name>
</gene>
<dbReference type="AlphaFoldDB" id="Q7EY35"/>
<protein>
    <submittedName>
        <fullName evidence="2">Uncharacterized protein</fullName>
    </submittedName>
</protein>
<proteinExistence type="predicted"/>
<feature type="region of interest" description="Disordered" evidence="1">
    <location>
        <begin position="1"/>
        <end position="39"/>
    </location>
</feature>
<feature type="compositionally biased region" description="Basic and acidic residues" evidence="1">
    <location>
        <begin position="54"/>
        <end position="72"/>
    </location>
</feature>
<feature type="region of interest" description="Disordered" evidence="1">
    <location>
        <begin position="54"/>
        <end position="87"/>
    </location>
</feature>
<evidence type="ECO:0000313" key="3">
    <source>
        <dbReference type="Proteomes" id="UP000000763"/>
    </source>
</evidence>
<reference evidence="3" key="1">
    <citation type="journal article" date="2005" name="Nature">
        <title>The map-based sequence of the rice genome.</title>
        <authorList>
            <consortium name="International rice genome sequencing project (IRGSP)"/>
            <person name="Matsumoto T."/>
            <person name="Wu J."/>
            <person name="Kanamori H."/>
            <person name="Katayose Y."/>
            <person name="Fujisawa M."/>
            <person name="Namiki N."/>
            <person name="Mizuno H."/>
            <person name="Yamamoto K."/>
            <person name="Antonio B.A."/>
            <person name="Baba T."/>
            <person name="Sakata K."/>
            <person name="Nagamura Y."/>
            <person name="Aoki H."/>
            <person name="Arikawa K."/>
            <person name="Arita K."/>
            <person name="Bito T."/>
            <person name="Chiden Y."/>
            <person name="Fujitsuka N."/>
            <person name="Fukunaka R."/>
            <person name="Hamada M."/>
            <person name="Harada C."/>
            <person name="Hayashi A."/>
            <person name="Hijishita S."/>
            <person name="Honda M."/>
            <person name="Hosokawa S."/>
            <person name="Ichikawa Y."/>
            <person name="Idonuma A."/>
            <person name="Iijima M."/>
            <person name="Ikeda M."/>
            <person name="Ikeno M."/>
            <person name="Ito K."/>
            <person name="Ito S."/>
            <person name="Ito T."/>
            <person name="Ito Y."/>
            <person name="Ito Y."/>
            <person name="Iwabuchi A."/>
            <person name="Kamiya K."/>
            <person name="Karasawa W."/>
            <person name="Kurita K."/>
            <person name="Katagiri S."/>
            <person name="Kikuta A."/>
            <person name="Kobayashi H."/>
            <person name="Kobayashi N."/>
            <person name="Machita K."/>
            <person name="Maehara T."/>
            <person name="Masukawa M."/>
            <person name="Mizubayashi T."/>
            <person name="Mukai Y."/>
            <person name="Nagasaki H."/>
            <person name="Nagata Y."/>
            <person name="Naito S."/>
            <person name="Nakashima M."/>
            <person name="Nakama Y."/>
            <person name="Nakamichi Y."/>
            <person name="Nakamura M."/>
            <person name="Meguro A."/>
            <person name="Negishi M."/>
            <person name="Ohta I."/>
            <person name="Ohta T."/>
            <person name="Okamoto M."/>
            <person name="Ono N."/>
            <person name="Saji S."/>
            <person name="Sakaguchi M."/>
            <person name="Sakai K."/>
            <person name="Shibata M."/>
            <person name="Shimokawa T."/>
            <person name="Song J."/>
            <person name="Takazaki Y."/>
            <person name="Terasawa K."/>
            <person name="Tsugane M."/>
            <person name="Tsuji K."/>
            <person name="Ueda S."/>
            <person name="Waki K."/>
            <person name="Yamagata H."/>
            <person name="Yamamoto M."/>
            <person name="Yamamoto S."/>
            <person name="Yamane H."/>
            <person name="Yoshiki S."/>
            <person name="Yoshihara R."/>
            <person name="Yukawa K."/>
            <person name="Zhong H."/>
            <person name="Yano M."/>
            <person name="Yuan Q."/>
            <person name="Ouyang S."/>
            <person name="Liu J."/>
            <person name="Jones K.M."/>
            <person name="Gansberger K."/>
            <person name="Moffat K."/>
            <person name="Hill J."/>
            <person name="Bera J."/>
            <person name="Fadrosh D."/>
            <person name="Jin S."/>
            <person name="Johri S."/>
            <person name="Kim M."/>
            <person name="Overton L."/>
            <person name="Reardon M."/>
            <person name="Tsitrin T."/>
            <person name="Vuong H."/>
            <person name="Weaver B."/>
            <person name="Ciecko A."/>
            <person name="Tallon L."/>
            <person name="Jackson J."/>
            <person name="Pai G."/>
            <person name="Aken S.V."/>
            <person name="Utterback T."/>
            <person name="Reidmuller S."/>
            <person name="Feldblyum T."/>
            <person name="Hsiao J."/>
            <person name="Zismann V."/>
            <person name="Iobst S."/>
            <person name="de Vazeille A.R."/>
            <person name="Buell C.R."/>
            <person name="Ying K."/>
            <person name="Li Y."/>
            <person name="Lu T."/>
            <person name="Huang Y."/>
            <person name="Zhao Q."/>
            <person name="Feng Q."/>
            <person name="Zhang L."/>
            <person name="Zhu J."/>
            <person name="Weng Q."/>
            <person name="Mu J."/>
            <person name="Lu Y."/>
            <person name="Fan D."/>
            <person name="Liu Y."/>
            <person name="Guan J."/>
            <person name="Zhang Y."/>
            <person name="Yu S."/>
            <person name="Liu X."/>
            <person name="Zhang Y."/>
            <person name="Hong G."/>
            <person name="Han B."/>
            <person name="Choisne N."/>
            <person name="Demange N."/>
            <person name="Orjeda G."/>
            <person name="Samain S."/>
            <person name="Cattolico L."/>
            <person name="Pelletier E."/>
            <person name="Couloux A."/>
            <person name="Segurens B."/>
            <person name="Wincker P."/>
            <person name="D'Hont A."/>
            <person name="Scarpelli C."/>
            <person name="Weissenbach J."/>
            <person name="Salanoubat M."/>
            <person name="Quetier F."/>
            <person name="Yu Y."/>
            <person name="Kim H.R."/>
            <person name="Rambo T."/>
            <person name="Currie J."/>
            <person name="Collura K."/>
            <person name="Luo M."/>
            <person name="Yang T."/>
            <person name="Ammiraju J.S.S."/>
            <person name="Engler F."/>
            <person name="Soderlund C."/>
            <person name="Wing R.A."/>
            <person name="Palmer L.E."/>
            <person name="de la Bastide M."/>
            <person name="Spiegel L."/>
            <person name="Nascimento L."/>
            <person name="Zutavern T."/>
            <person name="O'Shaughnessy A."/>
            <person name="Dike S."/>
            <person name="Dedhia N."/>
            <person name="Preston R."/>
            <person name="Balija V."/>
            <person name="McCombie W.R."/>
            <person name="Chow T."/>
            <person name="Chen H."/>
            <person name="Chung M."/>
            <person name="Chen C."/>
            <person name="Shaw J."/>
            <person name="Wu H."/>
            <person name="Hsiao K."/>
            <person name="Chao Y."/>
            <person name="Chu M."/>
            <person name="Cheng C."/>
            <person name="Hour A."/>
            <person name="Lee P."/>
            <person name="Lin S."/>
            <person name="Lin Y."/>
            <person name="Liou J."/>
            <person name="Liu S."/>
            <person name="Hsing Y."/>
            <person name="Raghuvanshi S."/>
            <person name="Mohanty A."/>
            <person name="Bharti A.K."/>
            <person name="Gaur A."/>
            <person name="Gupta V."/>
            <person name="Kumar D."/>
            <person name="Ravi V."/>
            <person name="Vij S."/>
            <person name="Kapur A."/>
            <person name="Khurana P."/>
            <person name="Khurana P."/>
            <person name="Khurana J.P."/>
            <person name="Tyagi A.K."/>
            <person name="Gaikwad K."/>
            <person name="Singh A."/>
            <person name="Dalal V."/>
            <person name="Srivastava S."/>
            <person name="Dixit A."/>
            <person name="Pal A.K."/>
            <person name="Ghazi I.A."/>
            <person name="Yadav M."/>
            <person name="Pandit A."/>
            <person name="Bhargava A."/>
            <person name="Sureshbabu K."/>
            <person name="Batra K."/>
            <person name="Sharma T.R."/>
            <person name="Mohapatra T."/>
            <person name="Singh N.K."/>
            <person name="Messing J."/>
            <person name="Nelson A.B."/>
            <person name="Fuks G."/>
            <person name="Kavchok S."/>
            <person name="Keizer G."/>
            <person name="Linton E."/>
            <person name="Llaca V."/>
            <person name="Song R."/>
            <person name="Tanyolac B."/>
            <person name="Young S."/>
            <person name="Ho-Il K."/>
            <person name="Hahn J.H."/>
            <person name="Sangsakoo G."/>
            <person name="Vanavichit A."/>
            <person name="de Mattos Luiz.A.T."/>
            <person name="Zimmer P.D."/>
            <person name="Malone G."/>
            <person name="Dellagostin O."/>
            <person name="de Oliveira A.C."/>
            <person name="Bevan M."/>
            <person name="Bancroft I."/>
            <person name="Minx P."/>
            <person name="Cordum H."/>
            <person name="Wilson R."/>
            <person name="Cheng Z."/>
            <person name="Jin W."/>
            <person name="Jiang J."/>
            <person name="Leong S.A."/>
            <person name="Iwama H."/>
            <person name="Gojobori T."/>
            <person name="Itoh T."/>
            <person name="Niimura Y."/>
            <person name="Fujii Y."/>
            <person name="Habara T."/>
            <person name="Sakai H."/>
            <person name="Sato Y."/>
            <person name="Wilson G."/>
            <person name="Kumar K."/>
            <person name="McCouch S."/>
            <person name="Juretic N."/>
            <person name="Hoen D."/>
            <person name="Wright S."/>
            <person name="Bruskiewich R."/>
            <person name="Bureau T."/>
            <person name="Miyao A."/>
            <person name="Hirochika H."/>
            <person name="Nishikawa T."/>
            <person name="Kadowaki K."/>
            <person name="Sugiura M."/>
            <person name="Burr B."/>
            <person name="Sasaki T."/>
        </authorList>
    </citation>
    <scope>NUCLEOTIDE SEQUENCE [LARGE SCALE GENOMIC DNA]</scope>
    <source>
        <strain evidence="3">cv. Nipponbare</strain>
    </source>
</reference>
<organism evidence="2 3">
    <name type="scientific">Oryza sativa subsp. japonica</name>
    <name type="common">Rice</name>
    <dbReference type="NCBI Taxonomy" id="39947"/>
    <lineage>
        <taxon>Eukaryota</taxon>
        <taxon>Viridiplantae</taxon>
        <taxon>Streptophyta</taxon>
        <taxon>Embryophyta</taxon>
        <taxon>Tracheophyta</taxon>
        <taxon>Spermatophyta</taxon>
        <taxon>Magnoliopsida</taxon>
        <taxon>Liliopsida</taxon>
        <taxon>Poales</taxon>
        <taxon>Poaceae</taxon>
        <taxon>BOP clade</taxon>
        <taxon>Oryzoideae</taxon>
        <taxon>Oryzeae</taxon>
        <taxon>Oryzinae</taxon>
        <taxon>Oryza</taxon>
        <taxon>Oryza sativa</taxon>
    </lineage>
</organism>
<dbReference type="EMBL" id="AP005764">
    <property type="protein sequence ID" value="BAC84436.1"/>
    <property type="molecule type" value="Genomic_DNA"/>
</dbReference>
<reference evidence="3" key="2">
    <citation type="journal article" date="2008" name="Nucleic Acids Res.">
        <title>The rice annotation project database (RAP-DB): 2008 update.</title>
        <authorList>
            <consortium name="The rice annotation project (RAP)"/>
        </authorList>
    </citation>
    <scope>GENOME REANNOTATION</scope>
    <source>
        <strain evidence="3">cv. Nipponbare</strain>
    </source>
</reference>
<dbReference type="Proteomes" id="UP000000763">
    <property type="component" value="Chromosome 7"/>
</dbReference>
<accession>Q7EY35</accession>
<evidence type="ECO:0000256" key="1">
    <source>
        <dbReference type="SAM" id="MobiDB-lite"/>
    </source>
</evidence>